<keyword evidence="2" id="KW-1185">Reference proteome</keyword>
<accession>A0A975WF61</accession>
<dbReference type="Proteomes" id="UP000182932">
    <property type="component" value="Unassembled WGS sequence"/>
</dbReference>
<organism evidence="1 2">
    <name type="scientific">Marinovum algicola</name>
    <dbReference type="NCBI Taxonomy" id="42444"/>
    <lineage>
        <taxon>Bacteria</taxon>
        <taxon>Pseudomonadati</taxon>
        <taxon>Pseudomonadota</taxon>
        <taxon>Alphaproteobacteria</taxon>
        <taxon>Rhodobacterales</taxon>
        <taxon>Roseobacteraceae</taxon>
        <taxon>Marinovum</taxon>
    </lineage>
</organism>
<dbReference type="EMBL" id="FNYY01000032">
    <property type="protein sequence ID" value="SEK10305.1"/>
    <property type="molecule type" value="Genomic_DNA"/>
</dbReference>
<comment type="caution">
    <text evidence="1">The sequence shown here is derived from an EMBL/GenBank/DDBJ whole genome shotgun (WGS) entry which is preliminary data.</text>
</comment>
<name>A0A975WF61_9RHOB</name>
<dbReference type="AlphaFoldDB" id="A0A975WF61"/>
<sequence length="122" mass="13417">MRTSDPDLDLHAGAVATALRLVRAYLEHDHPTLAPVFLVASVLRGRCGAVAVDVGFENDWSAETRDHLKSAARVLLSDLGFETRPANWVPALPYVLVFGAPPTNHERLKAIRRRRSRGENGP</sequence>
<dbReference type="GeneID" id="80821045"/>
<evidence type="ECO:0000313" key="1">
    <source>
        <dbReference type="EMBL" id="SEK10305.1"/>
    </source>
</evidence>
<evidence type="ECO:0000313" key="2">
    <source>
        <dbReference type="Proteomes" id="UP000182932"/>
    </source>
</evidence>
<protein>
    <submittedName>
        <fullName evidence="1">Uncharacterized protein</fullName>
    </submittedName>
</protein>
<dbReference type="RefSeq" id="WP_074840160.1">
    <property type="nucleotide sequence ID" value="NZ_FNYY01000032.1"/>
</dbReference>
<gene>
    <name evidence="1" type="ORF">SAMN04487940_13236</name>
</gene>
<reference evidence="1 2" key="1">
    <citation type="submission" date="2016-10" db="EMBL/GenBank/DDBJ databases">
        <authorList>
            <person name="Varghese N."/>
            <person name="Submissions S."/>
        </authorList>
    </citation>
    <scope>NUCLEOTIDE SEQUENCE [LARGE SCALE GENOMIC DNA]</scope>
    <source>
        <strain evidence="1 2">FF3</strain>
    </source>
</reference>
<proteinExistence type="predicted"/>